<name>X0VDW8_9ZZZZ</name>
<reference evidence="1" key="1">
    <citation type="journal article" date="2014" name="Front. Microbiol.">
        <title>High frequency of phylogenetically diverse reductive dehalogenase-homologous genes in deep subseafloor sedimentary metagenomes.</title>
        <authorList>
            <person name="Kawai M."/>
            <person name="Futagami T."/>
            <person name="Toyoda A."/>
            <person name="Takaki Y."/>
            <person name="Nishi S."/>
            <person name="Hori S."/>
            <person name="Arai W."/>
            <person name="Tsubouchi T."/>
            <person name="Morono Y."/>
            <person name="Uchiyama I."/>
            <person name="Ito T."/>
            <person name="Fujiyama A."/>
            <person name="Inagaki F."/>
            <person name="Takami H."/>
        </authorList>
    </citation>
    <scope>NUCLEOTIDE SEQUENCE</scope>
    <source>
        <strain evidence="1">Expedition CK06-06</strain>
    </source>
</reference>
<dbReference type="Gene3D" id="3.30.70.141">
    <property type="entry name" value="Nucleoside diphosphate kinase-like domain"/>
    <property type="match status" value="1"/>
</dbReference>
<accession>X0VDW8</accession>
<gene>
    <name evidence="1" type="ORF">S01H1_50604</name>
</gene>
<sequence length="261" mass="30301">MIPIIVRSRREDAIDAVREIVGPIKGLDKAGIVQIDTVRGRLMTDLDRESQPIANRIHAADSVYNVVREASIIFGLNKFANIIKRDPPTQNEGIFKYPSPRDPNLELDDYDKKHYYWDEKTRYWCSKDYPRLVLGTWEDVKKSTKEGSAPTDMENHVAIRVATGYTIYVFDAHSDSRTYFREAEDRGEVSRDGNEQIYIDDHLDTQEVDDYNARVVLDITREKWLDKHIWVYFDAEFGNRGEKILGPNETLQRLGLENNQC</sequence>
<dbReference type="SUPFAM" id="SSF54919">
    <property type="entry name" value="Nucleoside diphosphate kinase, NDK"/>
    <property type="match status" value="1"/>
</dbReference>
<comment type="caution">
    <text evidence="1">The sequence shown here is derived from an EMBL/GenBank/DDBJ whole genome shotgun (WGS) entry which is preliminary data.</text>
</comment>
<organism evidence="1">
    <name type="scientific">marine sediment metagenome</name>
    <dbReference type="NCBI Taxonomy" id="412755"/>
    <lineage>
        <taxon>unclassified sequences</taxon>
        <taxon>metagenomes</taxon>
        <taxon>ecological metagenomes</taxon>
    </lineage>
</organism>
<dbReference type="AlphaFoldDB" id="X0VDW8"/>
<proteinExistence type="predicted"/>
<evidence type="ECO:0000313" key="1">
    <source>
        <dbReference type="EMBL" id="GAG16525.1"/>
    </source>
</evidence>
<feature type="non-terminal residue" evidence="1">
    <location>
        <position position="261"/>
    </location>
</feature>
<protein>
    <submittedName>
        <fullName evidence="1">Uncharacterized protein</fullName>
    </submittedName>
</protein>
<dbReference type="EMBL" id="BARS01032610">
    <property type="protein sequence ID" value="GAG16525.1"/>
    <property type="molecule type" value="Genomic_DNA"/>
</dbReference>
<dbReference type="InterPro" id="IPR036850">
    <property type="entry name" value="NDK-like_dom_sf"/>
</dbReference>